<evidence type="ECO:0000256" key="6">
    <source>
        <dbReference type="ARBA" id="ARBA00050776"/>
    </source>
</evidence>
<evidence type="ECO:0000256" key="3">
    <source>
        <dbReference type="ARBA" id="ARBA00012239"/>
    </source>
</evidence>
<proteinExistence type="inferred from homology"/>
<dbReference type="Pfam" id="PF00266">
    <property type="entry name" value="Aminotran_5"/>
    <property type="match status" value="1"/>
</dbReference>
<dbReference type="SUPFAM" id="SSF53383">
    <property type="entry name" value="PLP-dependent transferases"/>
    <property type="match status" value="1"/>
</dbReference>
<evidence type="ECO:0000256" key="1">
    <source>
        <dbReference type="ARBA" id="ARBA00001933"/>
    </source>
</evidence>
<dbReference type="Proteomes" id="UP001490816">
    <property type="component" value="Unassembled WGS sequence"/>
</dbReference>
<dbReference type="InterPro" id="IPR015422">
    <property type="entry name" value="PyrdxlP-dep_Trfase_small"/>
</dbReference>
<accession>A0ABV1F7G5</accession>
<evidence type="ECO:0000256" key="8">
    <source>
        <dbReference type="RuleBase" id="RU004506"/>
    </source>
</evidence>
<protein>
    <recommendedName>
        <fullName evidence="3 8">Cysteine desulfurase</fullName>
        <ecNumber evidence="3 8">2.8.1.7</ecNumber>
    </recommendedName>
</protein>
<comment type="function">
    <text evidence="8">Catalyzes the removal of elemental sulfur and selenium atoms from L-cysteine, L-cystine, L-selenocysteine, and L-selenocystine to produce L-alanine.</text>
</comment>
<dbReference type="EC" id="2.8.1.7" evidence="3 8"/>
<dbReference type="InterPro" id="IPR016454">
    <property type="entry name" value="Cysteine_dSase"/>
</dbReference>
<dbReference type="InterPro" id="IPR015421">
    <property type="entry name" value="PyrdxlP-dep_Trfase_major"/>
</dbReference>
<comment type="catalytic activity">
    <reaction evidence="6 8">
        <text>(sulfur carrier)-H + L-cysteine = (sulfur carrier)-SH + L-alanine</text>
        <dbReference type="Rhea" id="RHEA:43892"/>
        <dbReference type="Rhea" id="RHEA-COMP:14737"/>
        <dbReference type="Rhea" id="RHEA-COMP:14739"/>
        <dbReference type="ChEBI" id="CHEBI:29917"/>
        <dbReference type="ChEBI" id="CHEBI:35235"/>
        <dbReference type="ChEBI" id="CHEBI:57972"/>
        <dbReference type="ChEBI" id="CHEBI:64428"/>
        <dbReference type="EC" id="2.8.1.7"/>
    </reaction>
</comment>
<evidence type="ECO:0000256" key="2">
    <source>
        <dbReference type="ARBA" id="ARBA00010447"/>
    </source>
</evidence>
<dbReference type="CDD" id="cd06453">
    <property type="entry name" value="SufS_like"/>
    <property type="match status" value="1"/>
</dbReference>
<keyword evidence="4 8" id="KW-0808">Transferase</keyword>
<evidence type="ECO:0000256" key="7">
    <source>
        <dbReference type="RuleBase" id="RU004504"/>
    </source>
</evidence>
<comment type="cofactor">
    <cofactor evidence="1 7">
        <name>pyridoxal 5'-phosphate</name>
        <dbReference type="ChEBI" id="CHEBI:597326"/>
    </cofactor>
</comment>
<dbReference type="InterPro" id="IPR015424">
    <property type="entry name" value="PyrdxlP-dep_Trfase"/>
</dbReference>
<dbReference type="Gene3D" id="3.40.640.10">
    <property type="entry name" value="Type I PLP-dependent aspartate aminotransferase-like (Major domain)"/>
    <property type="match status" value="1"/>
</dbReference>
<dbReference type="InterPro" id="IPR010970">
    <property type="entry name" value="Cys_dSase_SufS"/>
</dbReference>
<sequence>MQMKNFKEDFPLLRENPVVYLDSAATAQRPESVINSEMEFYKKCNANPLRGLYDLGFKATECYEQSRETVRKFINARSEREIIFTRNATESLNLVAYSYGMNFLKKSDEILVTVMEHHSNQLPWRVVAEKTGAAVKYIECNSDGTITEEQLKQAFSERTRLVAVTHISNVLGCKTPIKRITELAKECGAVVVLDASQSVPHIPVDVQSLDVDFLAFSGHKLMAPFGIGVLYGKESLLEKMPPFLTGGEMIDSVTRDKVIYSDLPHKFEAGTVNAAGAWGLKTAIEYIQNIGFDTIGGIEEELTKRAFDGLMKIPHIHIQGSNNPKEHCGIISFTIDGVHPHDVSSILDADGIAVRAGHHCAQPLMEFLGIPSTTRASIYFYNTKDDIDAFLNSVSSVRRRMGYGK</sequence>
<gene>
    <name evidence="10" type="ORF">WMO39_03055</name>
</gene>
<dbReference type="NCBIfam" id="TIGR01979">
    <property type="entry name" value="sufS"/>
    <property type="match status" value="1"/>
</dbReference>
<dbReference type="InterPro" id="IPR000192">
    <property type="entry name" value="Aminotrans_V_dom"/>
</dbReference>
<evidence type="ECO:0000256" key="5">
    <source>
        <dbReference type="ARBA" id="ARBA00022898"/>
    </source>
</evidence>
<comment type="similarity">
    <text evidence="2 8">Belongs to the class-V pyridoxal-phosphate-dependent aminotransferase family. Csd subfamily.</text>
</comment>
<dbReference type="RefSeq" id="WP_367285948.1">
    <property type="nucleotide sequence ID" value="NZ_JBBMEZ010000005.1"/>
</dbReference>
<name>A0ABV1F7G5_9FIRM</name>
<comment type="caution">
    <text evidence="10">The sequence shown here is derived from an EMBL/GenBank/DDBJ whole genome shotgun (WGS) entry which is preliminary data.</text>
</comment>
<dbReference type="Gene3D" id="3.90.1150.10">
    <property type="entry name" value="Aspartate Aminotransferase, domain 1"/>
    <property type="match status" value="1"/>
</dbReference>
<reference evidence="10 11" key="1">
    <citation type="submission" date="2024-03" db="EMBL/GenBank/DDBJ databases">
        <title>Human intestinal bacterial collection.</title>
        <authorList>
            <person name="Pauvert C."/>
            <person name="Hitch T.C.A."/>
            <person name="Clavel T."/>
        </authorList>
    </citation>
    <scope>NUCLEOTIDE SEQUENCE [LARGE SCALE GENOMIC DNA]</scope>
    <source>
        <strain evidence="10 11">CLA-JM-H38</strain>
    </source>
</reference>
<evidence type="ECO:0000259" key="9">
    <source>
        <dbReference type="Pfam" id="PF00266"/>
    </source>
</evidence>
<keyword evidence="5 8" id="KW-0663">Pyridoxal phosphate</keyword>
<dbReference type="InterPro" id="IPR020578">
    <property type="entry name" value="Aminotrans_V_PyrdxlP_BS"/>
</dbReference>
<dbReference type="GO" id="GO:0031071">
    <property type="term" value="F:cysteine desulfurase activity"/>
    <property type="evidence" value="ECO:0007669"/>
    <property type="project" value="UniProtKB-EC"/>
</dbReference>
<evidence type="ECO:0000313" key="10">
    <source>
        <dbReference type="EMBL" id="MEQ2469315.1"/>
    </source>
</evidence>
<evidence type="ECO:0000256" key="4">
    <source>
        <dbReference type="ARBA" id="ARBA00022679"/>
    </source>
</evidence>
<evidence type="ECO:0000313" key="11">
    <source>
        <dbReference type="Proteomes" id="UP001490816"/>
    </source>
</evidence>
<dbReference type="PANTHER" id="PTHR43586">
    <property type="entry name" value="CYSTEINE DESULFURASE"/>
    <property type="match status" value="1"/>
</dbReference>
<dbReference type="EMBL" id="JBBMEZ010000005">
    <property type="protein sequence ID" value="MEQ2469315.1"/>
    <property type="molecule type" value="Genomic_DNA"/>
</dbReference>
<organism evidence="10 11">
    <name type="scientific">Ruminococcoides intestinale</name>
    <dbReference type="NCBI Taxonomy" id="3133162"/>
    <lineage>
        <taxon>Bacteria</taxon>
        <taxon>Bacillati</taxon>
        <taxon>Bacillota</taxon>
        <taxon>Clostridia</taxon>
        <taxon>Eubacteriales</taxon>
        <taxon>Oscillospiraceae</taxon>
        <taxon>Ruminococcoides</taxon>
    </lineage>
</organism>
<feature type="domain" description="Aminotransferase class V" evidence="9">
    <location>
        <begin position="19"/>
        <end position="390"/>
    </location>
</feature>
<dbReference type="PANTHER" id="PTHR43586:SF8">
    <property type="entry name" value="CYSTEINE DESULFURASE 1, CHLOROPLASTIC"/>
    <property type="match status" value="1"/>
</dbReference>
<dbReference type="PROSITE" id="PS00595">
    <property type="entry name" value="AA_TRANSFER_CLASS_5"/>
    <property type="match status" value="1"/>
</dbReference>
<dbReference type="PIRSF" id="PIRSF005572">
    <property type="entry name" value="NifS"/>
    <property type="match status" value="1"/>
</dbReference>
<keyword evidence="11" id="KW-1185">Reference proteome</keyword>